<sequence>MTQEDVLSNDGHEKITNSAIATPPIPEVNITGLKKEKEVNSYLSYGPALYCAATSSLFISSGLVELDANYIVLSLHARKATDLFLPYPAVQILKINYLSLGIVIPFSAALLPVMRNQSQKSDKQRRTKPTGS</sequence>
<dbReference type="EMBL" id="KV425563">
    <property type="protein sequence ID" value="KZT27277.1"/>
    <property type="molecule type" value="Genomic_DNA"/>
</dbReference>
<proteinExistence type="predicted"/>
<dbReference type="Proteomes" id="UP000076761">
    <property type="component" value="Unassembled WGS sequence"/>
</dbReference>
<evidence type="ECO:0000256" key="1">
    <source>
        <dbReference type="SAM" id="Phobius"/>
    </source>
</evidence>
<keyword evidence="3" id="KW-1185">Reference proteome</keyword>
<keyword evidence="1" id="KW-1133">Transmembrane helix</keyword>
<feature type="transmembrane region" description="Helical" evidence="1">
    <location>
        <begin position="95"/>
        <end position="114"/>
    </location>
</feature>
<keyword evidence="1" id="KW-0472">Membrane</keyword>
<gene>
    <name evidence="2" type="ORF">NEOLEDRAFT_1146781</name>
</gene>
<accession>A0A165TWH1</accession>
<name>A0A165TWH1_9AGAM</name>
<dbReference type="InParanoid" id="A0A165TWH1"/>
<dbReference type="AlphaFoldDB" id="A0A165TWH1"/>
<protein>
    <submittedName>
        <fullName evidence="2">Uncharacterized protein</fullName>
    </submittedName>
</protein>
<evidence type="ECO:0000313" key="3">
    <source>
        <dbReference type="Proteomes" id="UP000076761"/>
    </source>
</evidence>
<keyword evidence="1" id="KW-0812">Transmembrane</keyword>
<organism evidence="2 3">
    <name type="scientific">Neolentinus lepideus HHB14362 ss-1</name>
    <dbReference type="NCBI Taxonomy" id="1314782"/>
    <lineage>
        <taxon>Eukaryota</taxon>
        <taxon>Fungi</taxon>
        <taxon>Dikarya</taxon>
        <taxon>Basidiomycota</taxon>
        <taxon>Agaricomycotina</taxon>
        <taxon>Agaricomycetes</taxon>
        <taxon>Gloeophyllales</taxon>
        <taxon>Gloeophyllaceae</taxon>
        <taxon>Neolentinus</taxon>
    </lineage>
</organism>
<reference evidence="2 3" key="1">
    <citation type="journal article" date="2016" name="Mol. Biol. Evol.">
        <title>Comparative Genomics of Early-Diverging Mushroom-Forming Fungi Provides Insights into the Origins of Lignocellulose Decay Capabilities.</title>
        <authorList>
            <person name="Nagy L.G."/>
            <person name="Riley R."/>
            <person name="Tritt A."/>
            <person name="Adam C."/>
            <person name="Daum C."/>
            <person name="Floudas D."/>
            <person name="Sun H."/>
            <person name="Yadav J.S."/>
            <person name="Pangilinan J."/>
            <person name="Larsson K.H."/>
            <person name="Matsuura K."/>
            <person name="Barry K."/>
            <person name="Labutti K."/>
            <person name="Kuo R."/>
            <person name="Ohm R.A."/>
            <person name="Bhattacharya S.S."/>
            <person name="Shirouzu T."/>
            <person name="Yoshinaga Y."/>
            <person name="Martin F.M."/>
            <person name="Grigoriev I.V."/>
            <person name="Hibbett D.S."/>
        </authorList>
    </citation>
    <scope>NUCLEOTIDE SEQUENCE [LARGE SCALE GENOMIC DNA]</scope>
    <source>
        <strain evidence="2 3">HHB14362 ss-1</strain>
    </source>
</reference>
<evidence type="ECO:0000313" key="2">
    <source>
        <dbReference type="EMBL" id="KZT27277.1"/>
    </source>
</evidence>
<feature type="transmembrane region" description="Helical" evidence="1">
    <location>
        <begin position="42"/>
        <end position="64"/>
    </location>
</feature>